<dbReference type="Gene3D" id="1.25.40.10">
    <property type="entry name" value="Tetratricopeptide repeat domain"/>
    <property type="match status" value="1"/>
</dbReference>
<dbReference type="GO" id="GO:0016020">
    <property type="term" value="C:membrane"/>
    <property type="evidence" value="ECO:0007669"/>
    <property type="project" value="UniProtKB-SubCell"/>
</dbReference>
<protein>
    <submittedName>
        <fullName evidence="8">Lipid A core - O-antigen ligase and related enzymes</fullName>
    </submittedName>
</protein>
<reference evidence="8 9" key="1">
    <citation type="submission" date="2018-06" db="EMBL/GenBank/DDBJ databases">
        <authorList>
            <consortium name="Pathogen Informatics"/>
            <person name="Doyle S."/>
        </authorList>
    </citation>
    <scope>NUCLEOTIDE SEQUENCE [LARGE SCALE GENOMIC DNA]</scope>
    <source>
        <strain evidence="8 9">NCTC11190</strain>
    </source>
</reference>
<feature type="transmembrane region" description="Helical" evidence="6">
    <location>
        <begin position="107"/>
        <end position="125"/>
    </location>
</feature>
<accession>A0A379MSD0</accession>
<keyword evidence="3 6" id="KW-1133">Transmembrane helix</keyword>
<dbReference type="Proteomes" id="UP000255233">
    <property type="component" value="Unassembled WGS sequence"/>
</dbReference>
<feature type="transmembrane region" description="Helical" evidence="6">
    <location>
        <begin position="81"/>
        <end position="101"/>
    </location>
</feature>
<feature type="transmembrane region" description="Helical" evidence="6">
    <location>
        <begin position="459"/>
        <end position="479"/>
    </location>
</feature>
<dbReference type="EMBL" id="UGVL01000001">
    <property type="protein sequence ID" value="SUE34644.1"/>
    <property type="molecule type" value="Genomic_DNA"/>
</dbReference>
<evidence type="ECO:0000256" key="5">
    <source>
        <dbReference type="PROSITE-ProRule" id="PRU00339"/>
    </source>
</evidence>
<dbReference type="Pfam" id="PF04932">
    <property type="entry name" value="Wzy_C"/>
    <property type="match status" value="1"/>
</dbReference>
<evidence type="ECO:0000259" key="7">
    <source>
        <dbReference type="Pfam" id="PF04932"/>
    </source>
</evidence>
<keyword evidence="8" id="KW-0436">Ligase</keyword>
<dbReference type="AlphaFoldDB" id="A0A379MSD0"/>
<organism evidence="8 9">
    <name type="scientific">Rikenella microfusus</name>
    <dbReference type="NCBI Taxonomy" id="28139"/>
    <lineage>
        <taxon>Bacteria</taxon>
        <taxon>Pseudomonadati</taxon>
        <taxon>Bacteroidota</taxon>
        <taxon>Bacteroidia</taxon>
        <taxon>Bacteroidales</taxon>
        <taxon>Rikenellaceae</taxon>
        <taxon>Rikenella</taxon>
    </lineage>
</organism>
<dbReference type="SUPFAM" id="SSF48452">
    <property type="entry name" value="TPR-like"/>
    <property type="match status" value="1"/>
</dbReference>
<feature type="repeat" description="TPR" evidence="5">
    <location>
        <begin position="551"/>
        <end position="584"/>
    </location>
</feature>
<comment type="subcellular location">
    <subcellularLocation>
        <location evidence="1">Membrane</location>
        <topology evidence="1">Multi-pass membrane protein</topology>
    </subcellularLocation>
</comment>
<sequence length="646" mass="71094">MSASPVIRFCRTPAFRSFFIERLPVVGIAAIVGTLLVPGTLPPAGMETSQFFWLAGALLLFSATLIPGLPGMLRAGFRWHAADLLVLVFFGFRFFSTYVAGNASVPNLWMPVLLFVLYADIRFYVRIGGYAALSRIALLLLATGLIEIVVGFRQLYGYDLSNHARFHITGTFHNPAPLGGYLAMVLGVALSQLRTQYPIVIRRFRLLGPRTLLTGRFWLFAAALPTVGGCLMLLPSTQSRIAWIAAIGAAAVALLSGSVRRRLFRWTVRHRTATVAGGLLLLAVIAAGGWGAYRMKASSADGRLLMWKITARIIADHPVTGTGGNSYAGIYGDYQARYFASGCGTPGEIAVAGSTGAAFNDYLQLTAELGLVGLLLFAVPLIAAFRGYAKRQLPDDTKIRRNVCRYDNGLSAALTALLLFALASYPFQLVSFLTLLTLLTACGISLCSGRRLGRCRPAVTGAIVVVVFSLQGIALRHALPMKARYEDWRKIQPVYRLEAFEAVEADYASLSPYLDGELQFIFEYANILGKTGDFVRSNEWLRRGFRLSSDPMLYNLAGNNYKALGEWQAAEGAYRRAFDVIPSRIYPLYLLTELYAESGQTDKMQQTAGQVLEFQEKIPSQAVREIKRNVRLLLDEKRKKTETEPE</sequence>
<feature type="transmembrane region" description="Helical" evidence="6">
    <location>
        <begin position="51"/>
        <end position="69"/>
    </location>
</feature>
<keyword evidence="5" id="KW-0802">TPR repeat</keyword>
<feature type="transmembrane region" description="Helical" evidence="6">
    <location>
        <begin position="176"/>
        <end position="193"/>
    </location>
</feature>
<gene>
    <name evidence="8" type="ORF">NCTC11190_01876</name>
</gene>
<feature type="domain" description="O-antigen ligase-related" evidence="7">
    <location>
        <begin position="230"/>
        <end position="378"/>
    </location>
</feature>
<keyword evidence="9" id="KW-1185">Reference proteome</keyword>
<proteinExistence type="predicted"/>
<name>A0A379MSD0_9BACT</name>
<evidence type="ECO:0000256" key="2">
    <source>
        <dbReference type="ARBA" id="ARBA00022692"/>
    </source>
</evidence>
<evidence type="ECO:0000256" key="6">
    <source>
        <dbReference type="SAM" id="Phobius"/>
    </source>
</evidence>
<dbReference type="InterPro" id="IPR011990">
    <property type="entry name" value="TPR-like_helical_dom_sf"/>
</dbReference>
<keyword evidence="4 6" id="KW-0472">Membrane</keyword>
<feature type="transmembrane region" description="Helical" evidence="6">
    <location>
        <begin position="429"/>
        <end position="447"/>
    </location>
</feature>
<evidence type="ECO:0000313" key="9">
    <source>
        <dbReference type="Proteomes" id="UP000255233"/>
    </source>
</evidence>
<dbReference type="InterPro" id="IPR051533">
    <property type="entry name" value="WaaL-like"/>
</dbReference>
<evidence type="ECO:0000313" key="8">
    <source>
        <dbReference type="EMBL" id="SUE34644.1"/>
    </source>
</evidence>
<dbReference type="InterPro" id="IPR007016">
    <property type="entry name" value="O-antigen_ligase-rel_domated"/>
</dbReference>
<evidence type="ECO:0000256" key="1">
    <source>
        <dbReference type="ARBA" id="ARBA00004141"/>
    </source>
</evidence>
<dbReference type="PANTHER" id="PTHR37422">
    <property type="entry name" value="TEICHURONIC ACID BIOSYNTHESIS PROTEIN TUAE"/>
    <property type="match status" value="1"/>
</dbReference>
<dbReference type="PANTHER" id="PTHR37422:SF13">
    <property type="entry name" value="LIPOPOLYSACCHARIDE BIOSYNTHESIS PROTEIN PA4999-RELATED"/>
    <property type="match status" value="1"/>
</dbReference>
<feature type="transmembrane region" description="Helical" evidence="6">
    <location>
        <begin position="406"/>
        <end position="423"/>
    </location>
</feature>
<feature type="transmembrane region" description="Helical" evidence="6">
    <location>
        <begin position="362"/>
        <end position="385"/>
    </location>
</feature>
<dbReference type="STRING" id="880526.GCA_000427365_01942"/>
<dbReference type="PROSITE" id="PS50005">
    <property type="entry name" value="TPR"/>
    <property type="match status" value="1"/>
</dbReference>
<feature type="transmembrane region" description="Helical" evidence="6">
    <location>
        <begin position="272"/>
        <end position="293"/>
    </location>
</feature>
<dbReference type="InterPro" id="IPR019734">
    <property type="entry name" value="TPR_rpt"/>
</dbReference>
<evidence type="ECO:0000256" key="3">
    <source>
        <dbReference type="ARBA" id="ARBA00022989"/>
    </source>
</evidence>
<evidence type="ECO:0000256" key="4">
    <source>
        <dbReference type="ARBA" id="ARBA00023136"/>
    </source>
</evidence>
<keyword evidence="2 6" id="KW-0812">Transmembrane</keyword>
<dbReference type="GO" id="GO:0016874">
    <property type="term" value="F:ligase activity"/>
    <property type="evidence" value="ECO:0007669"/>
    <property type="project" value="UniProtKB-KW"/>
</dbReference>
<feature type="transmembrane region" description="Helical" evidence="6">
    <location>
        <begin position="240"/>
        <end position="260"/>
    </location>
</feature>
<dbReference type="OrthoDB" id="1454576at2"/>
<feature type="transmembrane region" description="Helical" evidence="6">
    <location>
        <begin position="137"/>
        <end position="156"/>
    </location>
</feature>
<feature type="transmembrane region" description="Helical" evidence="6">
    <location>
        <begin position="213"/>
        <end position="234"/>
    </location>
</feature>
<feature type="transmembrane region" description="Helical" evidence="6">
    <location>
        <begin position="20"/>
        <end position="39"/>
    </location>
</feature>